<proteinExistence type="inferred from homology"/>
<organism evidence="8 9">
    <name type="scientific">Diaporthe vaccinii</name>
    <dbReference type="NCBI Taxonomy" id="105482"/>
    <lineage>
        <taxon>Eukaryota</taxon>
        <taxon>Fungi</taxon>
        <taxon>Dikarya</taxon>
        <taxon>Ascomycota</taxon>
        <taxon>Pezizomycotina</taxon>
        <taxon>Sordariomycetes</taxon>
        <taxon>Sordariomycetidae</taxon>
        <taxon>Diaporthales</taxon>
        <taxon>Diaporthaceae</taxon>
        <taxon>Diaporthe</taxon>
        <taxon>Diaporthe eres species complex</taxon>
    </lineage>
</organism>
<dbReference type="InterPro" id="IPR001128">
    <property type="entry name" value="Cyt_P450"/>
</dbReference>
<keyword evidence="7" id="KW-0732">Signal</keyword>
<keyword evidence="3 6" id="KW-0560">Oxidoreductase</keyword>
<evidence type="ECO:0000313" key="9">
    <source>
        <dbReference type="Proteomes" id="UP001600888"/>
    </source>
</evidence>
<dbReference type="InterPro" id="IPR050364">
    <property type="entry name" value="Cytochrome_P450_fung"/>
</dbReference>
<dbReference type="Pfam" id="PF00067">
    <property type="entry name" value="p450"/>
    <property type="match status" value="1"/>
</dbReference>
<dbReference type="InterPro" id="IPR002401">
    <property type="entry name" value="Cyt_P450_E_grp-I"/>
</dbReference>
<dbReference type="PRINTS" id="PR00463">
    <property type="entry name" value="EP450I"/>
</dbReference>
<comment type="caution">
    <text evidence="8">The sequence shown here is derived from an EMBL/GenBank/DDBJ whole genome shotgun (WGS) entry which is preliminary data.</text>
</comment>
<sequence>MALIYYALVAIALVVIASIRRQNASSSQNAPFPKGPKPIPYLGNLHQIPLKKAFLAFTSWSRSPSTSTPDGIVGLQLGPKSRIVVLNKWTQVRDLFDSRGKGAIYSDRPYLPIADYVIPSPGPELHLVFARYGATWRKERRTIVDFLSEKEMESVVSIQDAESSQMMWELLGLRGGGGTAAELTAYHRYVLRYFGAVILASVFGVRGKDSDAKSRVGRFFSVQDEWAGILDQGQTPPLDIFPWLKNVPDFLTPWKGWRERAKFLRTRQKRLYRDLLAETQARLKAGKSEDCFMGKLIINQKAAVDSGRAKDIYTEQELDYIGGFLMEGGADTTTMAFETFLLAMAANPDLQKQAQEEIDQVFGQDEMPHTADGKKLPFLKACFLEALRWRPPFPIGIPHANTAEDVYQGSLVPKGTTVIANVWAISHNPEDFDDPDSFIPSRYLADRFGCRTKETNAGSTQAGDGIDTDALNAAAEVSSSGRRQTYAFGAGRRVCAGQRMAENNSMMTMAKLIWSFEVVYGGDGKPDVDVQSAYRDSILTGPKVFPVRFVLRSEAKRDVIRKEWEKADQFLSKFE</sequence>
<protein>
    <recommendedName>
        <fullName evidence="10">Cytochrome P450</fullName>
    </recommendedName>
</protein>
<evidence type="ECO:0000256" key="4">
    <source>
        <dbReference type="ARBA" id="ARBA00023004"/>
    </source>
</evidence>
<evidence type="ECO:0000256" key="3">
    <source>
        <dbReference type="ARBA" id="ARBA00023002"/>
    </source>
</evidence>
<dbReference type="InterPro" id="IPR036396">
    <property type="entry name" value="Cyt_P450_sf"/>
</dbReference>
<evidence type="ECO:0000256" key="2">
    <source>
        <dbReference type="ARBA" id="ARBA00022723"/>
    </source>
</evidence>
<dbReference type="InterPro" id="IPR017972">
    <property type="entry name" value="Cyt_P450_CS"/>
</dbReference>
<accession>A0ABR4DPG7</accession>
<evidence type="ECO:0000313" key="8">
    <source>
        <dbReference type="EMBL" id="KAL2272248.1"/>
    </source>
</evidence>
<dbReference type="EMBL" id="JBAWTH010000264">
    <property type="protein sequence ID" value="KAL2272248.1"/>
    <property type="molecule type" value="Genomic_DNA"/>
</dbReference>
<dbReference type="SUPFAM" id="SSF48264">
    <property type="entry name" value="Cytochrome P450"/>
    <property type="match status" value="1"/>
</dbReference>
<evidence type="ECO:0000256" key="1">
    <source>
        <dbReference type="ARBA" id="ARBA00010617"/>
    </source>
</evidence>
<reference evidence="8 9" key="1">
    <citation type="submission" date="2024-03" db="EMBL/GenBank/DDBJ databases">
        <title>A high-quality draft genome sequence of Diaporthe vaccinii, a causative agent of upright dieback and viscid rot disease in cranberry plants.</title>
        <authorList>
            <person name="Sarrasin M."/>
            <person name="Lang B.F."/>
            <person name="Burger G."/>
        </authorList>
    </citation>
    <scope>NUCLEOTIDE SEQUENCE [LARGE SCALE GENOMIC DNA]</scope>
    <source>
        <strain evidence="8 9">IS7</strain>
    </source>
</reference>
<feature type="chain" id="PRO_5046464924" description="Cytochrome P450" evidence="7">
    <location>
        <begin position="25"/>
        <end position="575"/>
    </location>
</feature>
<evidence type="ECO:0000256" key="7">
    <source>
        <dbReference type="SAM" id="SignalP"/>
    </source>
</evidence>
<keyword evidence="4 6" id="KW-0408">Iron</keyword>
<dbReference type="Proteomes" id="UP001600888">
    <property type="component" value="Unassembled WGS sequence"/>
</dbReference>
<feature type="signal peptide" evidence="7">
    <location>
        <begin position="1"/>
        <end position="24"/>
    </location>
</feature>
<dbReference type="Gene3D" id="1.10.630.10">
    <property type="entry name" value="Cytochrome P450"/>
    <property type="match status" value="1"/>
</dbReference>
<dbReference type="PANTHER" id="PTHR46300">
    <property type="entry name" value="P450, PUTATIVE (EUROFUNG)-RELATED-RELATED"/>
    <property type="match status" value="1"/>
</dbReference>
<dbReference type="PANTHER" id="PTHR46300:SF2">
    <property type="entry name" value="CYTOCHROME P450 MONOOXYGENASE ALNH-RELATED"/>
    <property type="match status" value="1"/>
</dbReference>
<comment type="similarity">
    <text evidence="1 6">Belongs to the cytochrome P450 family.</text>
</comment>
<keyword evidence="6" id="KW-0349">Heme</keyword>
<evidence type="ECO:0000256" key="5">
    <source>
        <dbReference type="ARBA" id="ARBA00023033"/>
    </source>
</evidence>
<gene>
    <name evidence="8" type="ORF">FJTKL_07179</name>
</gene>
<evidence type="ECO:0000256" key="6">
    <source>
        <dbReference type="RuleBase" id="RU000461"/>
    </source>
</evidence>
<name>A0ABR4DPG7_9PEZI</name>
<evidence type="ECO:0008006" key="10">
    <source>
        <dbReference type="Google" id="ProtNLM"/>
    </source>
</evidence>
<keyword evidence="5 6" id="KW-0503">Monooxygenase</keyword>
<keyword evidence="9" id="KW-1185">Reference proteome</keyword>
<keyword evidence="2 6" id="KW-0479">Metal-binding</keyword>
<dbReference type="PROSITE" id="PS00086">
    <property type="entry name" value="CYTOCHROME_P450"/>
    <property type="match status" value="1"/>
</dbReference>